<proteinExistence type="predicted"/>
<dbReference type="EMBL" id="JACHBG010000009">
    <property type="protein sequence ID" value="MBB6486670.1"/>
    <property type="molecule type" value="Genomic_DNA"/>
</dbReference>
<dbReference type="Proteomes" id="UP000565576">
    <property type="component" value="Unassembled WGS sequence"/>
</dbReference>
<comment type="caution">
    <text evidence="1">The sequence shown here is derived from an EMBL/GenBank/DDBJ whole genome shotgun (WGS) entry which is preliminary data.</text>
</comment>
<accession>A0A7X0MF26</accession>
<organism evidence="1 2">
    <name type="scientific">Rhizobium lusitanum</name>
    <dbReference type="NCBI Taxonomy" id="293958"/>
    <lineage>
        <taxon>Bacteria</taxon>
        <taxon>Pseudomonadati</taxon>
        <taxon>Pseudomonadota</taxon>
        <taxon>Alphaproteobacteria</taxon>
        <taxon>Hyphomicrobiales</taxon>
        <taxon>Rhizobiaceae</taxon>
        <taxon>Rhizobium/Agrobacterium group</taxon>
        <taxon>Rhizobium</taxon>
    </lineage>
</organism>
<reference evidence="1 2" key="1">
    <citation type="submission" date="2020-08" db="EMBL/GenBank/DDBJ databases">
        <title>Genomic Encyclopedia of Type Strains, Phase IV (KMG-V): Genome sequencing to study the core and pangenomes of soil and plant-associated prokaryotes.</title>
        <authorList>
            <person name="Whitman W."/>
        </authorList>
    </citation>
    <scope>NUCLEOTIDE SEQUENCE [LARGE SCALE GENOMIC DNA]</scope>
    <source>
        <strain evidence="1 2">SEMIA 4060</strain>
    </source>
</reference>
<gene>
    <name evidence="1" type="ORF">GGD46_003969</name>
</gene>
<name>A0A7X0MF26_9HYPH</name>
<evidence type="ECO:0000313" key="1">
    <source>
        <dbReference type="EMBL" id="MBB6486670.1"/>
    </source>
</evidence>
<evidence type="ECO:0000313" key="2">
    <source>
        <dbReference type="Proteomes" id="UP000565576"/>
    </source>
</evidence>
<dbReference type="AlphaFoldDB" id="A0A7X0MF26"/>
<protein>
    <submittedName>
        <fullName evidence="1">Uncharacterized protein</fullName>
    </submittedName>
</protein>
<sequence length="53" mass="6096">MEIATVTGRQIFLFEVFDAIGLRKPAKFVASSPNRFMRDDVTRSVCMLRYVLV</sequence>